<proteinExistence type="predicted"/>
<dbReference type="InterPro" id="IPR009057">
    <property type="entry name" value="Homeodomain-like_sf"/>
</dbReference>
<organism evidence="1 2">
    <name type="scientific">Candidatus Scalindua rubra</name>
    <dbReference type="NCBI Taxonomy" id="1872076"/>
    <lineage>
        <taxon>Bacteria</taxon>
        <taxon>Pseudomonadati</taxon>
        <taxon>Planctomycetota</taxon>
        <taxon>Candidatus Brocadiia</taxon>
        <taxon>Candidatus Brocadiales</taxon>
        <taxon>Candidatus Scalinduaceae</taxon>
        <taxon>Candidatus Scalindua</taxon>
    </lineage>
</organism>
<protein>
    <recommendedName>
        <fullName evidence="3">Antitoxin</fullName>
    </recommendedName>
</protein>
<dbReference type="PANTHER" id="PTHR34849">
    <property type="entry name" value="SSL5025 PROTEIN"/>
    <property type="match status" value="1"/>
</dbReference>
<gene>
    <name evidence="1" type="ORF">SCARUB_03903</name>
</gene>
<dbReference type="Proteomes" id="UP000094056">
    <property type="component" value="Unassembled WGS sequence"/>
</dbReference>
<dbReference type="PANTHER" id="PTHR34849:SF3">
    <property type="entry name" value="SSR2962 PROTEIN"/>
    <property type="match status" value="1"/>
</dbReference>
<evidence type="ECO:0000313" key="2">
    <source>
        <dbReference type="Proteomes" id="UP000094056"/>
    </source>
</evidence>
<dbReference type="Pfam" id="PF04255">
    <property type="entry name" value="DUF433"/>
    <property type="match status" value="1"/>
</dbReference>
<evidence type="ECO:0008006" key="3">
    <source>
        <dbReference type="Google" id="ProtNLM"/>
    </source>
</evidence>
<name>A0A1E3X5Q3_9BACT</name>
<dbReference type="SUPFAM" id="SSF46689">
    <property type="entry name" value="Homeodomain-like"/>
    <property type="match status" value="1"/>
</dbReference>
<dbReference type="InterPro" id="IPR007367">
    <property type="entry name" value="DUF433"/>
</dbReference>
<evidence type="ECO:0000313" key="1">
    <source>
        <dbReference type="EMBL" id="ODS30980.1"/>
    </source>
</evidence>
<sequence length="77" mass="8742">MNEEKLLKRIVINPKIMLGKPVIKGTRLTVELIVEKVAYGETIENLKKDYPFLTEDDIRAALLYAAKCVACEEVYVS</sequence>
<accession>A0A1E3X5Q3</accession>
<dbReference type="EMBL" id="MAYW01000155">
    <property type="protein sequence ID" value="ODS30980.1"/>
    <property type="molecule type" value="Genomic_DNA"/>
</dbReference>
<dbReference type="Gene3D" id="1.10.10.10">
    <property type="entry name" value="Winged helix-like DNA-binding domain superfamily/Winged helix DNA-binding domain"/>
    <property type="match status" value="1"/>
</dbReference>
<comment type="caution">
    <text evidence="1">The sequence shown here is derived from an EMBL/GenBank/DDBJ whole genome shotgun (WGS) entry which is preliminary data.</text>
</comment>
<dbReference type="AlphaFoldDB" id="A0A1E3X5Q3"/>
<dbReference type="InterPro" id="IPR036388">
    <property type="entry name" value="WH-like_DNA-bd_sf"/>
</dbReference>
<reference evidence="1 2" key="1">
    <citation type="submission" date="2016-07" db="EMBL/GenBank/DDBJ databases">
        <title>Draft genome of Scalindua rubra, obtained from a brine-seawater interface in the Red Sea, sheds light on salt adaptation in anammox bacteria.</title>
        <authorList>
            <person name="Speth D.R."/>
            <person name="Lagkouvardos I."/>
            <person name="Wang Y."/>
            <person name="Qian P.-Y."/>
            <person name="Dutilh B.E."/>
            <person name="Jetten M.S."/>
        </authorList>
    </citation>
    <scope>NUCLEOTIDE SEQUENCE [LARGE SCALE GENOMIC DNA]</scope>
    <source>
        <strain evidence="1">BSI-1</strain>
    </source>
</reference>